<feature type="region of interest" description="Disordered" evidence="1">
    <location>
        <begin position="52"/>
        <end position="105"/>
    </location>
</feature>
<evidence type="ECO:0000313" key="3">
    <source>
        <dbReference type="EMBL" id="OWM78894.1"/>
    </source>
</evidence>
<dbReference type="AlphaFoldDB" id="A0A218X1U2"/>
<feature type="compositionally biased region" description="Low complexity" evidence="1">
    <location>
        <begin position="55"/>
        <end position="65"/>
    </location>
</feature>
<reference evidence="4" key="1">
    <citation type="journal article" date="2017" name="Plant J.">
        <title>The pomegranate (Punica granatum L.) genome and the genomics of punicalagin biosynthesis.</title>
        <authorList>
            <person name="Qin G."/>
            <person name="Xu C."/>
            <person name="Ming R."/>
            <person name="Tang H."/>
            <person name="Guyot R."/>
            <person name="Kramer E.M."/>
            <person name="Hu Y."/>
            <person name="Yi X."/>
            <person name="Qi Y."/>
            <person name="Xu X."/>
            <person name="Gao Z."/>
            <person name="Pan H."/>
            <person name="Jian J."/>
            <person name="Tian Y."/>
            <person name="Yue Z."/>
            <person name="Xu Y."/>
        </authorList>
    </citation>
    <scope>NUCLEOTIDE SEQUENCE [LARGE SCALE GENOMIC DNA]</scope>
    <source>
        <strain evidence="4">cv. Dabenzi</strain>
    </source>
</reference>
<organism evidence="3 4">
    <name type="scientific">Punica granatum</name>
    <name type="common">Pomegranate</name>
    <dbReference type="NCBI Taxonomy" id="22663"/>
    <lineage>
        <taxon>Eukaryota</taxon>
        <taxon>Viridiplantae</taxon>
        <taxon>Streptophyta</taxon>
        <taxon>Embryophyta</taxon>
        <taxon>Tracheophyta</taxon>
        <taxon>Spermatophyta</taxon>
        <taxon>Magnoliopsida</taxon>
        <taxon>eudicotyledons</taxon>
        <taxon>Gunneridae</taxon>
        <taxon>Pentapetalae</taxon>
        <taxon>rosids</taxon>
        <taxon>malvids</taxon>
        <taxon>Myrtales</taxon>
        <taxon>Lythraceae</taxon>
        <taxon>Punica</taxon>
    </lineage>
</organism>
<dbReference type="PANTHER" id="PTHR34545:SF8">
    <property type="entry name" value="CLAVATA3_ESR (CLE)-RELATED PROTEIN 21"/>
    <property type="match status" value="1"/>
</dbReference>
<dbReference type="PANTHER" id="PTHR34545">
    <property type="entry name" value="CLAVATA3/ESR (CLE)-RELATED PROTEIN 22"/>
    <property type="match status" value="1"/>
</dbReference>
<dbReference type="GO" id="GO:0048731">
    <property type="term" value="P:system development"/>
    <property type="evidence" value="ECO:0007669"/>
    <property type="project" value="InterPro"/>
</dbReference>
<evidence type="ECO:0000313" key="4">
    <source>
        <dbReference type="Proteomes" id="UP000197138"/>
    </source>
</evidence>
<evidence type="ECO:0000256" key="1">
    <source>
        <dbReference type="SAM" id="MobiDB-lite"/>
    </source>
</evidence>
<feature type="chain" id="PRO_5013347290" evidence="2">
    <location>
        <begin position="32"/>
        <end position="105"/>
    </location>
</feature>
<gene>
    <name evidence="3" type="ORF">CDL15_Pgr003065</name>
</gene>
<keyword evidence="2" id="KW-0732">Signal</keyword>
<evidence type="ECO:0000256" key="2">
    <source>
        <dbReference type="SAM" id="SignalP"/>
    </source>
</evidence>
<sequence>MKAARTRSVGSLHSVLLLVLLLLLLLCCTQHVVPCSAAYDLYGSGRSYRLHGRSRFSSPSSSSSRLNTGNAIRGDDAAKGGDSSDGVFGAEKRRVYTGPNPLHNR</sequence>
<dbReference type="InterPro" id="IPR033249">
    <property type="entry name" value="CLE_plant"/>
</dbReference>
<protein>
    <submittedName>
        <fullName evidence="3">Uncharacterized protein</fullName>
    </submittedName>
</protein>
<name>A0A218X1U2_PUNGR</name>
<accession>A0A218X1U2</accession>
<dbReference type="Proteomes" id="UP000197138">
    <property type="component" value="Unassembled WGS sequence"/>
</dbReference>
<feature type="signal peptide" evidence="2">
    <location>
        <begin position="1"/>
        <end position="31"/>
    </location>
</feature>
<dbReference type="EMBL" id="MTKT01002492">
    <property type="protein sequence ID" value="OWM78894.1"/>
    <property type="molecule type" value="Genomic_DNA"/>
</dbReference>
<proteinExistence type="predicted"/>
<comment type="caution">
    <text evidence="3">The sequence shown here is derived from an EMBL/GenBank/DDBJ whole genome shotgun (WGS) entry which is preliminary data.</text>
</comment>